<sequence length="474" mass="53461">MDDTVLQSPTNPHFFQPLLPGFHSHLNIPVAFFSKHVQGSNGDTSAKLRSDASDATWEVVIDGRRLTGGWKEFVRAHDLRVGDVLVFRHEGELVFHVTALGPSCCEVEYTTLDDCDDHKDTKRAKKNPRKEDSSSSDHSCFVANVTASSLHEDKLYVPVSFVRSNGLSNTYCKIDLLNETGRSWKLSLVHHKSGSYLRNGWRTFCSANGIKEGRYTFKLVRKSETPVIRLYQAEHRHEDDTHSYLVGSLTPSSLRNDALYLSRRFVNSNGLKGRCCEMILKNDNGDTWSLVLRRNETNETIVISRGWRSFCHANGLKVRDPFRFKLVVTGEQPVLQLCTAESKRNTRDVDCSESNDVHSLPKTEASSSPCQNRFVTLTVTQYSVKSNKLRLPLRFTRVNGINKAGKITLMGLDGVNWMAHLTNENKCGRMRLGSGWKGFCEAHGVKIGESFVLELMREKDATPVLRFCTKVNCV</sequence>
<dbReference type="GO" id="GO:0005634">
    <property type="term" value="C:nucleus"/>
    <property type="evidence" value="ECO:0007669"/>
    <property type="project" value="UniProtKB-SubCell"/>
</dbReference>
<dbReference type="PROSITE" id="PS50863">
    <property type="entry name" value="B3"/>
    <property type="match status" value="4"/>
</dbReference>
<comment type="caution">
    <text evidence="9">The sequence shown here is derived from an EMBL/GenBank/DDBJ whole genome shotgun (WGS) entry which is preliminary data.</text>
</comment>
<dbReference type="CDD" id="cd10017">
    <property type="entry name" value="B3_DNA"/>
    <property type="match status" value="4"/>
</dbReference>
<comment type="subcellular location">
    <subcellularLocation>
        <location evidence="1">Nucleus</location>
    </subcellularLocation>
</comment>
<dbReference type="AlphaFoldDB" id="A0A8X7VWY9"/>
<evidence type="ECO:0000256" key="3">
    <source>
        <dbReference type="ARBA" id="ARBA00023015"/>
    </source>
</evidence>
<feature type="domain" description="TF-B3" evidence="8">
    <location>
        <begin position="374"/>
        <end position="470"/>
    </location>
</feature>
<evidence type="ECO:0000256" key="4">
    <source>
        <dbReference type="ARBA" id="ARBA00023125"/>
    </source>
</evidence>
<feature type="domain" description="TF-B3" evidence="8">
    <location>
        <begin position="244"/>
        <end position="341"/>
    </location>
</feature>
<dbReference type="SUPFAM" id="SSF101936">
    <property type="entry name" value="DNA-binding pseudobarrel domain"/>
    <property type="match status" value="4"/>
</dbReference>
<dbReference type="PANTHER" id="PTHR31674">
    <property type="entry name" value="B3 DOMAIN-CONTAINING PROTEIN REM-LIKE 3-RELATED"/>
    <property type="match status" value="1"/>
</dbReference>
<protein>
    <recommendedName>
        <fullName evidence="8">TF-B3 domain-containing protein</fullName>
    </recommendedName>
</protein>
<evidence type="ECO:0000256" key="1">
    <source>
        <dbReference type="ARBA" id="ARBA00004123"/>
    </source>
</evidence>
<evidence type="ECO:0000256" key="7">
    <source>
        <dbReference type="SAM" id="MobiDB-lite"/>
    </source>
</evidence>
<dbReference type="EMBL" id="JAAMPC010000003">
    <property type="protein sequence ID" value="KAG2319499.1"/>
    <property type="molecule type" value="Genomic_DNA"/>
</dbReference>
<evidence type="ECO:0000259" key="8">
    <source>
        <dbReference type="PROSITE" id="PS50863"/>
    </source>
</evidence>
<dbReference type="InterPro" id="IPR015300">
    <property type="entry name" value="DNA-bd_pseudobarrel_sf"/>
</dbReference>
<name>A0A8X7VWY9_BRACI</name>
<evidence type="ECO:0000256" key="6">
    <source>
        <dbReference type="ARBA" id="ARBA00023242"/>
    </source>
</evidence>
<keyword evidence="5" id="KW-0804">Transcription</keyword>
<dbReference type="OrthoDB" id="1109907at2759"/>
<dbReference type="Proteomes" id="UP000886595">
    <property type="component" value="Unassembled WGS sequence"/>
</dbReference>
<evidence type="ECO:0000313" key="9">
    <source>
        <dbReference type="EMBL" id="KAG2319499.1"/>
    </source>
</evidence>
<dbReference type="Gene3D" id="2.40.330.10">
    <property type="entry name" value="DNA-binding pseudobarrel domain"/>
    <property type="match status" value="4"/>
</dbReference>
<keyword evidence="2" id="KW-0677">Repeat</keyword>
<feature type="region of interest" description="Disordered" evidence="7">
    <location>
        <begin position="118"/>
        <end position="137"/>
    </location>
</feature>
<dbReference type="InterPro" id="IPR003340">
    <property type="entry name" value="B3_DNA-bd"/>
</dbReference>
<keyword evidence="4" id="KW-0238">DNA-binding</keyword>
<evidence type="ECO:0000256" key="2">
    <source>
        <dbReference type="ARBA" id="ARBA00022737"/>
    </source>
</evidence>
<feature type="domain" description="TF-B3" evidence="8">
    <location>
        <begin position="11"/>
        <end position="103"/>
    </location>
</feature>
<proteinExistence type="predicted"/>
<keyword evidence="10" id="KW-1185">Reference proteome</keyword>
<evidence type="ECO:0000313" key="10">
    <source>
        <dbReference type="Proteomes" id="UP000886595"/>
    </source>
</evidence>
<keyword evidence="3" id="KW-0805">Transcription regulation</keyword>
<dbReference type="InterPro" id="IPR039218">
    <property type="entry name" value="REM_fam"/>
</dbReference>
<feature type="domain" description="TF-B3" evidence="8">
    <location>
        <begin position="140"/>
        <end position="234"/>
    </location>
</feature>
<dbReference type="GO" id="GO:0003677">
    <property type="term" value="F:DNA binding"/>
    <property type="evidence" value="ECO:0007669"/>
    <property type="project" value="UniProtKB-KW"/>
</dbReference>
<dbReference type="PANTHER" id="PTHR31674:SF82">
    <property type="entry name" value="TF-B3 DOMAIN-CONTAINING PROTEIN"/>
    <property type="match status" value="1"/>
</dbReference>
<dbReference type="SMART" id="SM01019">
    <property type="entry name" value="B3"/>
    <property type="match status" value="4"/>
</dbReference>
<accession>A0A8X7VWY9</accession>
<dbReference type="Pfam" id="PF02362">
    <property type="entry name" value="B3"/>
    <property type="match status" value="4"/>
</dbReference>
<organism evidence="9 10">
    <name type="scientific">Brassica carinata</name>
    <name type="common">Ethiopian mustard</name>
    <name type="synonym">Abyssinian cabbage</name>
    <dbReference type="NCBI Taxonomy" id="52824"/>
    <lineage>
        <taxon>Eukaryota</taxon>
        <taxon>Viridiplantae</taxon>
        <taxon>Streptophyta</taxon>
        <taxon>Embryophyta</taxon>
        <taxon>Tracheophyta</taxon>
        <taxon>Spermatophyta</taxon>
        <taxon>Magnoliopsida</taxon>
        <taxon>eudicotyledons</taxon>
        <taxon>Gunneridae</taxon>
        <taxon>Pentapetalae</taxon>
        <taxon>rosids</taxon>
        <taxon>malvids</taxon>
        <taxon>Brassicales</taxon>
        <taxon>Brassicaceae</taxon>
        <taxon>Brassiceae</taxon>
        <taxon>Brassica</taxon>
    </lineage>
</organism>
<keyword evidence="6" id="KW-0539">Nucleus</keyword>
<gene>
    <name evidence="9" type="ORF">Bca52824_012712</name>
</gene>
<dbReference type="FunFam" id="2.40.330.10:FF:000009">
    <property type="entry name" value="Transcriptional factor B3 family protein"/>
    <property type="match status" value="1"/>
</dbReference>
<reference evidence="9 10" key="1">
    <citation type="submission" date="2020-02" db="EMBL/GenBank/DDBJ databases">
        <authorList>
            <person name="Ma Q."/>
            <person name="Huang Y."/>
            <person name="Song X."/>
            <person name="Pei D."/>
        </authorList>
    </citation>
    <scope>NUCLEOTIDE SEQUENCE [LARGE SCALE GENOMIC DNA]</scope>
    <source>
        <strain evidence="9">Sxm20200214</strain>
        <tissue evidence="9">Leaf</tissue>
    </source>
</reference>
<evidence type="ECO:0000256" key="5">
    <source>
        <dbReference type="ARBA" id="ARBA00023163"/>
    </source>
</evidence>